<evidence type="ECO:0000256" key="3">
    <source>
        <dbReference type="ARBA" id="ARBA00023163"/>
    </source>
</evidence>
<gene>
    <name evidence="6" type="ORF">C7443_10857</name>
</gene>
<protein>
    <submittedName>
        <fullName evidence="6">CRP-like cAMP-binding protein</fullName>
    </submittedName>
</protein>
<reference evidence="6 7" key="1">
    <citation type="submission" date="2018-05" db="EMBL/GenBank/DDBJ databases">
        <title>Genomic Encyclopedia of Type Strains, Phase IV (KMG-IV): sequencing the most valuable type-strain genomes for metagenomic binning, comparative biology and taxonomic classification.</title>
        <authorList>
            <person name="Goeker M."/>
        </authorList>
    </citation>
    <scope>NUCLEOTIDE SEQUENCE [LARGE SCALE GENOMIC DNA]</scope>
    <source>
        <strain evidence="6 7">DSM 23606</strain>
    </source>
</reference>
<dbReference type="PROSITE" id="PS50042">
    <property type="entry name" value="CNMP_BINDING_3"/>
    <property type="match status" value="1"/>
</dbReference>
<keyword evidence="1" id="KW-0805">Transcription regulation</keyword>
<proteinExistence type="predicted"/>
<dbReference type="SUPFAM" id="SSF51206">
    <property type="entry name" value="cAMP-binding domain-like"/>
    <property type="match status" value="1"/>
</dbReference>
<dbReference type="Pfam" id="PF00027">
    <property type="entry name" value="cNMP_binding"/>
    <property type="match status" value="1"/>
</dbReference>
<dbReference type="AlphaFoldDB" id="A0A317MTC5"/>
<dbReference type="InterPro" id="IPR014710">
    <property type="entry name" value="RmlC-like_jellyroll"/>
</dbReference>
<organism evidence="6 7">
    <name type="scientific">Plasticicumulans acidivorans</name>
    <dbReference type="NCBI Taxonomy" id="886464"/>
    <lineage>
        <taxon>Bacteria</taxon>
        <taxon>Pseudomonadati</taxon>
        <taxon>Pseudomonadota</taxon>
        <taxon>Gammaproteobacteria</taxon>
        <taxon>Candidatus Competibacteraceae</taxon>
        <taxon>Plasticicumulans</taxon>
    </lineage>
</organism>
<dbReference type="PROSITE" id="PS00042">
    <property type="entry name" value="HTH_CRP_1"/>
    <property type="match status" value="1"/>
</dbReference>
<evidence type="ECO:0000313" key="6">
    <source>
        <dbReference type="EMBL" id="PWV60128.1"/>
    </source>
</evidence>
<keyword evidence="3" id="KW-0804">Transcription</keyword>
<dbReference type="GO" id="GO:0003677">
    <property type="term" value="F:DNA binding"/>
    <property type="evidence" value="ECO:0007669"/>
    <property type="project" value="UniProtKB-KW"/>
</dbReference>
<evidence type="ECO:0000259" key="5">
    <source>
        <dbReference type="PROSITE" id="PS51063"/>
    </source>
</evidence>
<dbReference type="GO" id="GO:0003700">
    <property type="term" value="F:DNA-binding transcription factor activity"/>
    <property type="evidence" value="ECO:0007669"/>
    <property type="project" value="InterPro"/>
</dbReference>
<dbReference type="SMART" id="SM00100">
    <property type="entry name" value="cNMP"/>
    <property type="match status" value="1"/>
</dbReference>
<dbReference type="EMBL" id="QGTJ01000008">
    <property type="protein sequence ID" value="PWV60128.1"/>
    <property type="molecule type" value="Genomic_DNA"/>
</dbReference>
<dbReference type="Pfam" id="PF13545">
    <property type="entry name" value="HTH_Crp_2"/>
    <property type="match status" value="1"/>
</dbReference>
<evidence type="ECO:0000259" key="4">
    <source>
        <dbReference type="PROSITE" id="PS50042"/>
    </source>
</evidence>
<dbReference type="Gene3D" id="2.60.120.10">
    <property type="entry name" value="Jelly Rolls"/>
    <property type="match status" value="1"/>
</dbReference>
<dbReference type="CDD" id="cd00038">
    <property type="entry name" value="CAP_ED"/>
    <property type="match status" value="1"/>
</dbReference>
<dbReference type="InterPro" id="IPR036390">
    <property type="entry name" value="WH_DNA-bd_sf"/>
</dbReference>
<accession>A0A317MTC5</accession>
<dbReference type="InterPro" id="IPR050397">
    <property type="entry name" value="Env_Response_Regulators"/>
</dbReference>
<feature type="domain" description="HTH crp-type" evidence="5">
    <location>
        <begin position="159"/>
        <end position="226"/>
    </location>
</feature>
<dbReference type="InterPro" id="IPR012318">
    <property type="entry name" value="HTH_CRP"/>
</dbReference>
<evidence type="ECO:0000313" key="7">
    <source>
        <dbReference type="Proteomes" id="UP000246569"/>
    </source>
</evidence>
<comment type="caution">
    <text evidence="6">The sequence shown here is derived from an EMBL/GenBank/DDBJ whole genome shotgun (WGS) entry which is preliminary data.</text>
</comment>
<dbReference type="OrthoDB" id="7643467at2"/>
<dbReference type="PANTHER" id="PTHR24567:SF28">
    <property type="entry name" value="LISTERIOLYSIN REGULATORY PROTEIN"/>
    <property type="match status" value="1"/>
</dbReference>
<evidence type="ECO:0000256" key="2">
    <source>
        <dbReference type="ARBA" id="ARBA00023125"/>
    </source>
</evidence>
<dbReference type="PANTHER" id="PTHR24567">
    <property type="entry name" value="CRP FAMILY TRANSCRIPTIONAL REGULATORY PROTEIN"/>
    <property type="match status" value="1"/>
</dbReference>
<keyword evidence="2" id="KW-0238">DNA-binding</keyword>
<dbReference type="Gene3D" id="1.10.10.10">
    <property type="entry name" value="Winged helix-like DNA-binding domain superfamily/Winged helix DNA-binding domain"/>
    <property type="match status" value="1"/>
</dbReference>
<dbReference type="GO" id="GO:0005829">
    <property type="term" value="C:cytosol"/>
    <property type="evidence" value="ECO:0007669"/>
    <property type="project" value="TreeGrafter"/>
</dbReference>
<dbReference type="PRINTS" id="PR00034">
    <property type="entry name" value="HTHCRP"/>
</dbReference>
<name>A0A317MTC5_9GAMM</name>
<dbReference type="SMART" id="SM00419">
    <property type="entry name" value="HTH_CRP"/>
    <property type="match status" value="1"/>
</dbReference>
<dbReference type="Proteomes" id="UP000246569">
    <property type="component" value="Unassembled WGS sequence"/>
</dbReference>
<dbReference type="PROSITE" id="PS51063">
    <property type="entry name" value="HTH_CRP_2"/>
    <property type="match status" value="1"/>
</dbReference>
<sequence length="234" mass="25994">MPYIPIQNAWNGEADCRNCSLRGSVLFAGLERGDFDLIHQPIHDIAVPVQGRVYRVGEPGERVFTLRNGIVKLVQYLPDGSQRIVRLLQSTDVFGLEALLGHSYQHDAIALTAAELCAIPCEVVSRLSREQPALHTELLRRWQQALAEADSWLTELATGTARARVARLLLRLSAGREEPFRLLGREDIGAMLGLTPETVSRTIAELRRQGCLHELRSNVFTVDEPALRQIADGA</sequence>
<dbReference type="InterPro" id="IPR000595">
    <property type="entry name" value="cNMP-bd_dom"/>
</dbReference>
<keyword evidence="7" id="KW-1185">Reference proteome</keyword>
<dbReference type="RefSeq" id="WP_110019237.1">
    <property type="nucleotide sequence ID" value="NZ_QGTJ01000008.1"/>
</dbReference>
<dbReference type="InterPro" id="IPR018335">
    <property type="entry name" value="Tscrpt_reg_HTH_Crp-type_CS"/>
</dbReference>
<dbReference type="InterPro" id="IPR036388">
    <property type="entry name" value="WH-like_DNA-bd_sf"/>
</dbReference>
<dbReference type="InterPro" id="IPR018490">
    <property type="entry name" value="cNMP-bd_dom_sf"/>
</dbReference>
<feature type="domain" description="Cyclic nucleotide-binding" evidence="4">
    <location>
        <begin position="26"/>
        <end position="100"/>
    </location>
</feature>
<dbReference type="SUPFAM" id="SSF46785">
    <property type="entry name" value="Winged helix' DNA-binding domain"/>
    <property type="match status" value="1"/>
</dbReference>
<evidence type="ECO:0000256" key="1">
    <source>
        <dbReference type="ARBA" id="ARBA00023015"/>
    </source>
</evidence>